<evidence type="ECO:0000313" key="2">
    <source>
        <dbReference type="EMBL" id="KAH9311377.1"/>
    </source>
</evidence>
<proteinExistence type="predicted"/>
<protein>
    <recommendedName>
        <fullName evidence="4">DUF4283 domain-containing protein</fullName>
    </recommendedName>
</protein>
<feature type="region of interest" description="Disordered" evidence="1">
    <location>
        <begin position="228"/>
        <end position="252"/>
    </location>
</feature>
<sequence length="252" mass="28404">MTSKIKLLRDFNLNTLLITKMHVWVRVPNLPMHLCYALEDIGNVLGRFIKEDMDRTHLGLYTYAHIYVEIDLTKGLLDHINLKFGNFQHSQVLDYENMAFRCRSYRNPGHLQASCPLNKNPKSVKKGGSTSFGSSGFPDPDLVYVSSFKEEPRKSNSEDKDAKIVGKENMDIAIGMKKNNVVVGGTKRGHIYDKSDSNQDFLSDNVVALINPSDLMVVVSSDNGKWQEVKKTKSKKGHMSSIEDYFPSKGGK</sequence>
<gene>
    <name evidence="2" type="ORF">KI387_026412</name>
</gene>
<evidence type="ECO:0008006" key="4">
    <source>
        <dbReference type="Google" id="ProtNLM"/>
    </source>
</evidence>
<evidence type="ECO:0000256" key="1">
    <source>
        <dbReference type="SAM" id="MobiDB-lite"/>
    </source>
</evidence>
<organism evidence="2 3">
    <name type="scientific">Taxus chinensis</name>
    <name type="common">Chinese yew</name>
    <name type="synonym">Taxus wallichiana var. chinensis</name>
    <dbReference type="NCBI Taxonomy" id="29808"/>
    <lineage>
        <taxon>Eukaryota</taxon>
        <taxon>Viridiplantae</taxon>
        <taxon>Streptophyta</taxon>
        <taxon>Embryophyta</taxon>
        <taxon>Tracheophyta</taxon>
        <taxon>Spermatophyta</taxon>
        <taxon>Pinopsida</taxon>
        <taxon>Pinidae</taxon>
        <taxon>Conifers II</taxon>
        <taxon>Cupressales</taxon>
        <taxon>Taxaceae</taxon>
        <taxon>Taxus</taxon>
    </lineage>
</organism>
<evidence type="ECO:0000313" key="3">
    <source>
        <dbReference type="Proteomes" id="UP000824469"/>
    </source>
</evidence>
<feature type="region of interest" description="Disordered" evidence="1">
    <location>
        <begin position="113"/>
        <end position="135"/>
    </location>
</feature>
<keyword evidence="3" id="KW-1185">Reference proteome</keyword>
<dbReference type="PANTHER" id="PTHR31286:SF180">
    <property type="entry name" value="OS10G0362600 PROTEIN"/>
    <property type="match status" value="1"/>
</dbReference>
<dbReference type="PANTHER" id="PTHR31286">
    <property type="entry name" value="GLYCINE-RICH CELL WALL STRUCTURAL PROTEIN 1.8-LIKE"/>
    <property type="match status" value="1"/>
</dbReference>
<name>A0AA38L8L3_TAXCH</name>
<dbReference type="EMBL" id="JAHRHJ020000006">
    <property type="protein sequence ID" value="KAH9311377.1"/>
    <property type="molecule type" value="Genomic_DNA"/>
</dbReference>
<accession>A0AA38L8L3</accession>
<comment type="caution">
    <text evidence="2">The sequence shown here is derived from an EMBL/GenBank/DDBJ whole genome shotgun (WGS) entry which is preliminary data.</text>
</comment>
<dbReference type="Proteomes" id="UP000824469">
    <property type="component" value="Unassembled WGS sequence"/>
</dbReference>
<reference evidence="2 3" key="1">
    <citation type="journal article" date="2021" name="Nat. Plants">
        <title>The Taxus genome provides insights into paclitaxel biosynthesis.</title>
        <authorList>
            <person name="Xiong X."/>
            <person name="Gou J."/>
            <person name="Liao Q."/>
            <person name="Li Y."/>
            <person name="Zhou Q."/>
            <person name="Bi G."/>
            <person name="Li C."/>
            <person name="Du R."/>
            <person name="Wang X."/>
            <person name="Sun T."/>
            <person name="Guo L."/>
            <person name="Liang H."/>
            <person name="Lu P."/>
            <person name="Wu Y."/>
            <person name="Zhang Z."/>
            <person name="Ro D.K."/>
            <person name="Shang Y."/>
            <person name="Huang S."/>
            <person name="Yan J."/>
        </authorList>
    </citation>
    <scope>NUCLEOTIDE SEQUENCE [LARGE SCALE GENOMIC DNA]</scope>
    <source>
        <strain evidence="2">Ta-2019</strain>
    </source>
</reference>
<dbReference type="InterPro" id="IPR040256">
    <property type="entry name" value="At4g02000-like"/>
</dbReference>
<dbReference type="AlphaFoldDB" id="A0AA38L8L3"/>